<dbReference type="PANTHER" id="PTHR44825:SF1">
    <property type="entry name" value="DNAJ HOMOLOG SUBFAMILY C MEMBER 4"/>
    <property type="match status" value="1"/>
</dbReference>
<dbReference type="SUPFAM" id="SSF46565">
    <property type="entry name" value="Chaperone J-domain"/>
    <property type="match status" value="1"/>
</dbReference>
<name>X0VQU6_9ZZZZ</name>
<protein>
    <recommendedName>
        <fullName evidence="1">J domain-containing protein</fullName>
    </recommendedName>
</protein>
<feature type="domain" description="J" evidence="1">
    <location>
        <begin position="22"/>
        <end position="88"/>
    </location>
</feature>
<dbReference type="InterPro" id="IPR052763">
    <property type="entry name" value="DnaJ_C4"/>
</dbReference>
<reference evidence="2" key="1">
    <citation type="journal article" date="2014" name="Front. Microbiol.">
        <title>High frequency of phylogenetically diverse reductive dehalogenase-homologous genes in deep subseafloor sedimentary metagenomes.</title>
        <authorList>
            <person name="Kawai M."/>
            <person name="Futagami T."/>
            <person name="Toyoda A."/>
            <person name="Takaki Y."/>
            <person name="Nishi S."/>
            <person name="Hori S."/>
            <person name="Arai W."/>
            <person name="Tsubouchi T."/>
            <person name="Morono Y."/>
            <person name="Uchiyama I."/>
            <person name="Ito T."/>
            <person name="Fujiyama A."/>
            <person name="Inagaki F."/>
            <person name="Takami H."/>
        </authorList>
    </citation>
    <scope>NUCLEOTIDE SEQUENCE</scope>
    <source>
        <strain evidence="2">Expedition CK06-06</strain>
    </source>
</reference>
<evidence type="ECO:0000313" key="2">
    <source>
        <dbReference type="EMBL" id="GAG20585.1"/>
    </source>
</evidence>
<dbReference type="SMART" id="SM00271">
    <property type="entry name" value="DnaJ"/>
    <property type="match status" value="1"/>
</dbReference>
<dbReference type="PROSITE" id="PS50076">
    <property type="entry name" value="DNAJ_2"/>
    <property type="match status" value="1"/>
</dbReference>
<dbReference type="AlphaFoldDB" id="X0VQU6"/>
<gene>
    <name evidence="2" type="ORF">S01H1_54859</name>
</gene>
<dbReference type="CDD" id="cd06257">
    <property type="entry name" value="DnaJ"/>
    <property type="match status" value="1"/>
</dbReference>
<dbReference type="PRINTS" id="PR00625">
    <property type="entry name" value="JDOMAIN"/>
</dbReference>
<comment type="caution">
    <text evidence="2">The sequence shown here is derived from an EMBL/GenBank/DDBJ whole genome shotgun (WGS) entry which is preliminary data.</text>
</comment>
<dbReference type="EMBL" id="BARS01035618">
    <property type="protein sequence ID" value="GAG20585.1"/>
    <property type="molecule type" value="Genomic_DNA"/>
</dbReference>
<dbReference type="PANTHER" id="PTHR44825">
    <property type="match status" value="1"/>
</dbReference>
<dbReference type="Pfam" id="PF00226">
    <property type="entry name" value="DnaJ"/>
    <property type="match status" value="1"/>
</dbReference>
<evidence type="ECO:0000259" key="1">
    <source>
        <dbReference type="PROSITE" id="PS50076"/>
    </source>
</evidence>
<dbReference type="InterPro" id="IPR001623">
    <property type="entry name" value="DnaJ_domain"/>
</dbReference>
<accession>X0VQU6</accession>
<organism evidence="2">
    <name type="scientific">marine sediment metagenome</name>
    <dbReference type="NCBI Taxonomy" id="412755"/>
    <lineage>
        <taxon>unclassified sequences</taxon>
        <taxon>metagenomes</taxon>
        <taxon>ecological metagenomes</taxon>
    </lineage>
</organism>
<dbReference type="Gene3D" id="1.10.287.110">
    <property type="entry name" value="DnaJ domain"/>
    <property type="match status" value="1"/>
</dbReference>
<sequence length="116" mass="13938">MNHEQFQQFQEDIRRDIETRQIARQILDVDEDASDDNLKRSWRTKCLECHPDRNPNDPEAERRFVVVNCAYRLLAEGTPCNMLLDEVERETSVSLDGKYNLDNAWGLFLWWRDKFF</sequence>
<proteinExistence type="predicted"/>
<dbReference type="InterPro" id="IPR036869">
    <property type="entry name" value="J_dom_sf"/>
</dbReference>